<reference evidence="2 3" key="1">
    <citation type="submission" date="2019-04" db="EMBL/GenBank/DDBJ databases">
        <title>Friends and foes A comparative genomics studyof 23 Aspergillus species from section Flavi.</title>
        <authorList>
            <consortium name="DOE Joint Genome Institute"/>
            <person name="Kjaerbolling I."/>
            <person name="Vesth T."/>
            <person name="Frisvad J.C."/>
            <person name="Nybo J.L."/>
            <person name="Theobald S."/>
            <person name="Kildgaard S."/>
            <person name="Isbrandt T."/>
            <person name="Kuo A."/>
            <person name="Sato A."/>
            <person name="Lyhne E.K."/>
            <person name="Kogle M.E."/>
            <person name="Wiebenga A."/>
            <person name="Kun R.S."/>
            <person name="Lubbers R.J."/>
            <person name="Makela M.R."/>
            <person name="Barry K."/>
            <person name="Chovatia M."/>
            <person name="Clum A."/>
            <person name="Daum C."/>
            <person name="Haridas S."/>
            <person name="He G."/>
            <person name="LaButti K."/>
            <person name="Lipzen A."/>
            <person name="Mondo S."/>
            <person name="Riley R."/>
            <person name="Salamov A."/>
            <person name="Simmons B.A."/>
            <person name="Magnuson J.K."/>
            <person name="Henrissat B."/>
            <person name="Mortensen U.H."/>
            <person name="Larsen T.O."/>
            <person name="Devries R.P."/>
            <person name="Grigoriev I.V."/>
            <person name="Machida M."/>
            <person name="Baker S.E."/>
            <person name="Andersen M.R."/>
        </authorList>
    </citation>
    <scope>NUCLEOTIDE SEQUENCE [LARGE SCALE GENOMIC DNA]</scope>
    <source>
        <strain evidence="2 3">IBT 29228</strain>
    </source>
</reference>
<feature type="signal peptide" evidence="1">
    <location>
        <begin position="1"/>
        <end position="17"/>
    </location>
</feature>
<evidence type="ECO:0000313" key="3">
    <source>
        <dbReference type="Proteomes" id="UP000326198"/>
    </source>
</evidence>
<name>A0A5N7B205_9EURO</name>
<organism evidence="2 3">
    <name type="scientific">Aspergillus bertholletiae</name>
    <dbReference type="NCBI Taxonomy" id="1226010"/>
    <lineage>
        <taxon>Eukaryota</taxon>
        <taxon>Fungi</taxon>
        <taxon>Dikarya</taxon>
        <taxon>Ascomycota</taxon>
        <taxon>Pezizomycotina</taxon>
        <taxon>Eurotiomycetes</taxon>
        <taxon>Eurotiomycetidae</taxon>
        <taxon>Eurotiales</taxon>
        <taxon>Aspergillaceae</taxon>
        <taxon>Aspergillus</taxon>
        <taxon>Aspergillus subgen. Circumdati</taxon>
    </lineage>
</organism>
<evidence type="ECO:0000256" key="1">
    <source>
        <dbReference type="SAM" id="SignalP"/>
    </source>
</evidence>
<dbReference type="EMBL" id="ML736248">
    <property type="protein sequence ID" value="KAE8376045.1"/>
    <property type="molecule type" value="Genomic_DNA"/>
</dbReference>
<keyword evidence="1" id="KW-0732">Signal</keyword>
<proteinExistence type="predicted"/>
<dbReference type="OrthoDB" id="5430620at2759"/>
<protein>
    <recommendedName>
        <fullName evidence="4">Cell wall protein</fullName>
    </recommendedName>
</protein>
<feature type="chain" id="PRO_5024995676" description="Cell wall protein" evidence="1">
    <location>
        <begin position="18"/>
        <end position="152"/>
    </location>
</feature>
<accession>A0A5N7B205</accession>
<sequence>MKFTIAAASSFIAAALAATLPEAFTLVADGGNTVLTDNTHAIVDASQANKLKILRLKSANGAITFLQEGQQPNSLQSFYAIKDDVQPLGLTSPHSAVIPSGAVLNAWGVTDDGYLTFNGENSFGLSADNKEIYYLGKDSDIPKVSLWVKELK</sequence>
<evidence type="ECO:0000313" key="2">
    <source>
        <dbReference type="EMBL" id="KAE8376045.1"/>
    </source>
</evidence>
<keyword evidence="3" id="KW-1185">Reference proteome</keyword>
<dbReference type="AlphaFoldDB" id="A0A5N7B205"/>
<evidence type="ECO:0008006" key="4">
    <source>
        <dbReference type="Google" id="ProtNLM"/>
    </source>
</evidence>
<dbReference type="Proteomes" id="UP000326198">
    <property type="component" value="Unassembled WGS sequence"/>
</dbReference>
<gene>
    <name evidence="2" type="ORF">BDV26DRAFT_266478</name>
</gene>